<evidence type="ECO:0000313" key="4">
    <source>
        <dbReference type="Proteomes" id="UP000561438"/>
    </source>
</evidence>
<reference evidence="3 4" key="1">
    <citation type="submission" date="2020-06" db="EMBL/GenBank/DDBJ databases">
        <title>Altererythrobacter sp. HHU K3-1.</title>
        <authorList>
            <person name="Zhang D."/>
            <person name="Xue H."/>
        </authorList>
    </citation>
    <scope>NUCLEOTIDE SEQUENCE [LARGE SCALE GENOMIC DNA]</scope>
    <source>
        <strain evidence="3 4">HHU K3-1</strain>
    </source>
</reference>
<feature type="chain" id="PRO_5032864160" evidence="1">
    <location>
        <begin position="25"/>
        <end position="380"/>
    </location>
</feature>
<dbReference type="AlphaFoldDB" id="A0A850GXR0"/>
<protein>
    <submittedName>
        <fullName evidence="3">Serine hydrolase</fullName>
    </submittedName>
</protein>
<dbReference type="Gene3D" id="3.40.710.10">
    <property type="entry name" value="DD-peptidase/beta-lactamase superfamily"/>
    <property type="match status" value="1"/>
</dbReference>
<feature type="domain" description="Beta-lactamase-related" evidence="2">
    <location>
        <begin position="74"/>
        <end position="362"/>
    </location>
</feature>
<dbReference type="Pfam" id="PF00144">
    <property type="entry name" value="Beta-lactamase"/>
    <property type="match status" value="1"/>
</dbReference>
<dbReference type="PROSITE" id="PS51257">
    <property type="entry name" value="PROKAR_LIPOPROTEIN"/>
    <property type="match status" value="1"/>
</dbReference>
<evidence type="ECO:0000256" key="1">
    <source>
        <dbReference type="SAM" id="SignalP"/>
    </source>
</evidence>
<evidence type="ECO:0000313" key="3">
    <source>
        <dbReference type="EMBL" id="NVD44384.1"/>
    </source>
</evidence>
<name>A0A850GXR0_9SPHN</name>
<gene>
    <name evidence="3" type="ORF">HUV48_05065</name>
</gene>
<keyword evidence="1" id="KW-0732">Signal</keyword>
<comment type="caution">
    <text evidence="3">The sequence shown here is derived from an EMBL/GenBank/DDBJ whole genome shotgun (WGS) entry which is preliminary data.</text>
</comment>
<dbReference type="SUPFAM" id="SSF56601">
    <property type="entry name" value="beta-lactamase/transpeptidase-like"/>
    <property type="match status" value="1"/>
</dbReference>
<dbReference type="GO" id="GO:0016787">
    <property type="term" value="F:hydrolase activity"/>
    <property type="evidence" value="ECO:0007669"/>
    <property type="project" value="UniProtKB-KW"/>
</dbReference>
<dbReference type="Proteomes" id="UP000561438">
    <property type="component" value="Unassembled WGS sequence"/>
</dbReference>
<evidence type="ECO:0000259" key="2">
    <source>
        <dbReference type="Pfam" id="PF00144"/>
    </source>
</evidence>
<organism evidence="3 4">
    <name type="scientific">Qipengyuania atrilutea</name>
    <dbReference type="NCBI Taxonomy" id="2744473"/>
    <lineage>
        <taxon>Bacteria</taxon>
        <taxon>Pseudomonadati</taxon>
        <taxon>Pseudomonadota</taxon>
        <taxon>Alphaproteobacteria</taxon>
        <taxon>Sphingomonadales</taxon>
        <taxon>Erythrobacteraceae</taxon>
        <taxon>Qipengyuania</taxon>
    </lineage>
</organism>
<dbReference type="InterPro" id="IPR001466">
    <property type="entry name" value="Beta-lactam-related"/>
</dbReference>
<accession>A0A850GXR0</accession>
<proteinExistence type="predicted"/>
<dbReference type="RefSeq" id="WP_176266729.1">
    <property type="nucleotide sequence ID" value="NZ_JABWGV010000002.1"/>
</dbReference>
<keyword evidence="4" id="KW-1185">Reference proteome</keyword>
<dbReference type="PANTHER" id="PTHR43283">
    <property type="entry name" value="BETA-LACTAMASE-RELATED"/>
    <property type="match status" value="1"/>
</dbReference>
<sequence length="380" mass="41572">MLRLRFHISAALPIAALAFLPALAGCGEPQEEPLPPLTETALAAVNENPGAPRDQLAREVDELFTDREFGETRALVLMHGGKIAAERYAPGYDADTRFVSWSMAKTVTAVMIGMLVADGRLTLDAPAPVPMWQRAGDARSEITLRHLLQMRSGLDHTEAGDPPYESSEVRMLFLDGRGDMARWAKEQPLEAEPGEQYEYSSNTTVILADIAARALTDSTDPQTRRKAVADYLEARLFGPLGMTSMIPEFDASGTLIGGSLIHGTARDWAKFGEFLRTGGSSGGAQLVPRQWVDAMTTPSPKSEFYGYQTWLNRDSGIDRDKSKADRGPDTLFAAVGHMGQYILVSPEQELTLVRLGHSDSEERTRMVGGLFDIVELYPAD</sequence>
<dbReference type="InterPro" id="IPR050789">
    <property type="entry name" value="Diverse_Enzym_Activities"/>
</dbReference>
<dbReference type="PANTHER" id="PTHR43283:SF7">
    <property type="entry name" value="BETA-LACTAMASE-RELATED DOMAIN-CONTAINING PROTEIN"/>
    <property type="match status" value="1"/>
</dbReference>
<dbReference type="EMBL" id="JABWGV010000002">
    <property type="protein sequence ID" value="NVD44384.1"/>
    <property type="molecule type" value="Genomic_DNA"/>
</dbReference>
<dbReference type="InterPro" id="IPR012338">
    <property type="entry name" value="Beta-lactam/transpept-like"/>
</dbReference>
<feature type="signal peptide" evidence="1">
    <location>
        <begin position="1"/>
        <end position="24"/>
    </location>
</feature>
<keyword evidence="3" id="KW-0378">Hydrolase</keyword>